<proteinExistence type="inferred from homology"/>
<protein>
    <submittedName>
        <fullName evidence="14">Sodium channel protein Nach</fullName>
    </submittedName>
</protein>
<keyword evidence="4 12" id="KW-0894">Sodium channel</keyword>
<evidence type="ECO:0000256" key="9">
    <source>
        <dbReference type="ARBA" id="ARBA00023136"/>
    </source>
</evidence>
<accession>A0A2S2PPD1</accession>
<evidence type="ECO:0000256" key="7">
    <source>
        <dbReference type="ARBA" id="ARBA00023053"/>
    </source>
</evidence>
<evidence type="ECO:0000256" key="3">
    <source>
        <dbReference type="ARBA" id="ARBA00022448"/>
    </source>
</evidence>
<dbReference type="PANTHER" id="PTHR11690:SF300">
    <property type="entry name" value="PICKPOCKET PROTEIN 19"/>
    <property type="match status" value="1"/>
</dbReference>
<evidence type="ECO:0000256" key="8">
    <source>
        <dbReference type="ARBA" id="ARBA00023065"/>
    </source>
</evidence>
<evidence type="ECO:0000256" key="1">
    <source>
        <dbReference type="ARBA" id="ARBA00004141"/>
    </source>
</evidence>
<gene>
    <name evidence="14" type="primary">Nach_9</name>
    <name evidence="14" type="ORF">g.59939</name>
</gene>
<dbReference type="Pfam" id="PF00858">
    <property type="entry name" value="ASC"/>
    <property type="match status" value="1"/>
</dbReference>
<dbReference type="InterPro" id="IPR001873">
    <property type="entry name" value="ENaC"/>
</dbReference>
<evidence type="ECO:0000256" key="11">
    <source>
        <dbReference type="ARBA" id="ARBA00023303"/>
    </source>
</evidence>
<evidence type="ECO:0000256" key="5">
    <source>
        <dbReference type="ARBA" id="ARBA00022692"/>
    </source>
</evidence>
<name>A0A2S2PPD1_SCHGA</name>
<dbReference type="EMBL" id="GGMR01018628">
    <property type="protein sequence ID" value="MBY31247.1"/>
    <property type="molecule type" value="Transcribed_RNA"/>
</dbReference>
<evidence type="ECO:0000256" key="4">
    <source>
        <dbReference type="ARBA" id="ARBA00022461"/>
    </source>
</evidence>
<keyword evidence="8 12" id="KW-0406">Ion transport</keyword>
<organism evidence="14">
    <name type="scientific">Schizaphis graminum</name>
    <name type="common">Green bug aphid</name>
    <dbReference type="NCBI Taxonomy" id="13262"/>
    <lineage>
        <taxon>Eukaryota</taxon>
        <taxon>Metazoa</taxon>
        <taxon>Ecdysozoa</taxon>
        <taxon>Arthropoda</taxon>
        <taxon>Hexapoda</taxon>
        <taxon>Insecta</taxon>
        <taxon>Pterygota</taxon>
        <taxon>Neoptera</taxon>
        <taxon>Paraneoptera</taxon>
        <taxon>Hemiptera</taxon>
        <taxon>Sternorrhyncha</taxon>
        <taxon>Aphidomorpha</taxon>
        <taxon>Aphidoidea</taxon>
        <taxon>Aphididae</taxon>
        <taxon>Aphidini</taxon>
        <taxon>Schizaphis</taxon>
    </lineage>
</organism>
<dbReference type="PANTHER" id="PTHR11690">
    <property type="entry name" value="AMILORIDE-SENSITIVE SODIUM CHANNEL-RELATED"/>
    <property type="match status" value="1"/>
</dbReference>
<dbReference type="AlphaFoldDB" id="A0A2S2PPD1"/>
<sequence length="264" mass="30510">MIIIFFVFNISGYLKRYSLTQVMVHTPDSFPDVATAYKVHAIRDRISLISVSVAQVEADESLDRLDSQNSQCYLYKAKVKNLSSLLHKSSNEDTCYIKCRMRAIHKACNCTQYFFKLYKGLGSHCGIEHIPCLIANDILQRNPQVSEDEPGFPKWSMPFAMNCSCRPPCSFMTYTTELRYENRQFVNNVPSSSRYNVYLEVNYRELYATSYRRSMRYTTQDLLVSFGGVASLFLGCSLVSIVEILYVIYKSFLVLLQNLYNKYN</sequence>
<evidence type="ECO:0000313" key="14">
    <source>
        <dbReference type="EMBL" id="MBY31247.1"/>
    </source>
</evidence>
<keyword evidence="7" id="KW-0915">Sodium</keyword>
<dbReference type="GO" id="GO:0005886">
    <property type="term" value="C:plasma membrane"/>
    <property type="evidence" value="ECO:0007669"/>
    <property type="project" value="TreeGrafter"/>
</dbReference>
<dbReference type="GO" id="GO:0015280">
    <property type="term" value="F:ligand-gated sodium channel activity"/>
    <property type="evidence" value="ECO:0007669"/>
    <property type="project" value="TreeGrafter"/>
</dbReference>
<keyword evidence="9 13" id="KW-0472">Membrane</keyword>
<evidence type="ECO:0000256" key="12">
    <source>
        <dbReference type="RuleBase" id="RU000679"/>
    </source>
</evidence>
<evidence type="ECO:0000256" key="6">
    <source>
        <dbReference type="ARBA" id="ARBA00022989"/>
    </source>
</evidence>
<keyword evidence="5 12" id="KW-0812">Transmembrane</keyword>
<comment type="similarity">
    <text evidence="2 12">Belongs to the amiloride-sensitive sodium channel (TC 1.A.6) family.</text>
</comment>
<comment type="subcellular location">
    <subcellularLocation>
        <location evidence="1">Membrane</location>
        <topology evidence="1">Multi-pass membrane protein</topology>
    </subcellularLocation>
</comment>
<reference evidence="14" key="1">
    <citation type="submission" date="2018-04" db="EMBL/GenBank/DDBJ databases">
        <title>Transcriptome of Schizaphis graminum biotype I.</title>
        <authorList>
            <person name="Scully E.D."/>
            <person name="Geib S.M."/>
            <person name="Palmer N.A."/>
            <person name="Koch K."/>
            <person name="Bradshaw J."/>
            <person name="Heng-Moss T."/>
            <person name="Sarath G."/>
        </authorList>
    </citation>
    <scope>NUCLEOTIDE SEQUENCE</scope>
</reference>
<keyword evidence="10 12" id="KW-0739">Sodium transport</keyword>
<dbReference type="Gene3D" id="1.10.287.770">
    <property type="entry name" value="YojJ-like"/>
    <property type="match status" value="1"/>
</dbReference>
<evidence type="ECO:0000256" key="10">
    <source>
        <dbReference type="ARBA" id="ARBA00023201"/>
    </source>
</evidence>
<evidence type="ECO:0000256" key="13">
    <source>
        <dbReference type="SAM" id="Phobius"/>
    </source>
</evidence>
<evidence type="ECO:0000256" key="2">
    <source>
        <dbReference type="ARBA" id="ARBA00007193"/>
    </source>
</evidence>
<keyword evidence="3 12" id="KW-0813">Transport</keyword>
<keyword evidence="11 12" id="KW-0407">Ion channel</keyword>
<keyword evidence="6 13" id="KW-1133">Transmembrane helix</keyword>
<feature type="transmembrane region" description="Helical" evidence="13">
    <location>
        <begin position="222"/>
        <end position="249"/>
    </location>
</feature>